<name>A0A917RE13_9ACTN</name>
<evidence type="ECO:0000259" key="2">
    <source>
        <dbReference type="Pfam" id="PF02481"/>
    </source>
</evidence>
<gene>
    <name evidence="3" type="ORF">GCM10007964_51210</name>
</gene>
<dbReference type="AlphaFoldDB" id="A0A917RE13"/>
<comment type="caution">
    <text evidence="3">The sequence shown here is derived from an EMBL/GenBank/DDBJ whole genome shotgun (WGS) entry which is preliminary data.</text>
</comment>
<dbReference type="EMBL" id="BMNT01000030">
    <property type="protein sequence ID" value="GGL02895.1"/>
    <property type="molecule type" value="Genomic_DNA"/>
</dbReference>
<dbReference type="RefSeq" id="WP_229691464.1">
    <property type="nucleotide sequence ID" value="NZ_BMNT01000030.1"/>
</dbReference>
<reference evidence="3" key="1">
    <citation type="journal article" date="2014" name="Int. J. Syst. Evol. Microbiol.">
        <title>Complete genome sequence of Corynebacterium casei LMG S-19264T (=DSM 44701T), isolated from a smear-ripened cheese.</title>
        <authorList>
            <consortium name="US DOE Joint Genome Institute (JGI-PGF)"/>
            <person name="Walter F."/>
            <person name="Albersmeier A."/>
            <person name="Kalinowski J."/>
            <person name="Ruckert C."/>
        </authorList>
    </citation>
    <scope>NUCLEOTIDE SEQUENCE</scope>
    <source>
        <strain evidence="3">JCM 13064</strain>
    </source>
</reference>
<dbReference type="SUPFAM" id="SSF102405">
    <property type="entry name" value="MCP/YpsA-like"/>
    <property type="match status" value="1"/>
</dbReference>
<evidence type="ECO:0000313" key="4">
    <source>
        <dbReference type="Proteomes" id="UP000645217"/>
    </source>
</evidence>
<evidence type="ECO:0000313" key="3">
    <source>
        <dbReference type="EMBL" id="GGL02895.1"/>
    </source>
</evidence>
<dbReference type="Gene3D" id="3.40.50.450">
    <property type="match status" value="1"/>
</dbReference>
<dbReference type="InterPro" id="IPR003488">
    <property type="entry name" value="DprA"/>
</dbReference>
<keyword evidence="4" id="KW-1185">Reference proteome</keyword>
<sequence length="299" mass="31823">MCTPEERAAVLALTRATSDRPWHHTSRVVTGRRSAKALMDGDFTGLDEDDRAHAIHVVTRLRPGDLTWAGHLIAAMRAEGVHLVTVLDESYPGNLYDAYNRQPVLWIRGRLSAQDLRAVAVVGERDAGHAVQAARALARAGSTVVAGLRSDLDAAVHEAALACGGRTIAVLAGGIASPAGLGQYATVAKEIATGGAVVSPFWPDTMPSDETSALSRVVISGLAGSLYVVDGRDNGLSQRQAEVALDHGTHVFVPHSLHQTQQWVATVGFRGGITVVQDIDDLTRQTVNLIDMCRQTTTF</sequence>
<feature type="domain" description="Smf/DprA SLOG" evidence="2">
    <location>
        <begin position="83"/>
        <end position="284"/>
    </location>
</feature>
<dbReference type="Pfam" id="PF02481">
    <property type="entry name" value="DNA_processg_A"/>
    <property type="match status" value="1"/>
</dbReference>
<dbReference type="GO" id="GO:0009294">
    <property type="term" value="P:DNA-mediated transformation"/>
    <property type="evidence" value="ECO:0007669"/>
    <property type="project" value="InterPro"/>
</dbReference>
<dbReference type="Proteomes" id="UP000645217">
    <property type="component" value="Unassembled WGS sequence"/>
</dbReference>
<proteinExistence type="inferred from homology"/>
<evidence type="ECO:0000256" key="1">
    <source>
        <dbReference type="ARBA" id="ARBA00006525"/>
    </source>
</evidence>
<dbReference type="PANTHER" id="PTHR43022:SF1">
    <property type="entry name" value="PROTEIN SMF"/>
    <property type="match status" value="1"/>
</dbReference>
<reference evidence="3" key="2">
    <citation type="submission" date="2020-09" db="EMBL/GenBank/DDBJ databases">
        <authorList>
            <person name="Sun Q."/>
            <person name="Ohkuma M."/>
        </authorList>
    </citation>
    <scope>NUCLEOTIDE SEQUENCE</scope>
    <source>
        <strain evidence="3">JCM 13064</strain>
    </source>
</reference>
<accession>A0A917RE13</accession>
<dbReference type="InterPro" id="IPR057666">
    <property type="entry name" value="DrpA_SLOG"/>
</dbReference>
<protein>
    <recommendedName>
        <fullName evidence="2">Smf/DprA SLOG domain-containing protein</fullName>
    </recommendedName>
</protein>
<organism evidence="3 4">
    <name type="scientific">Sphaerisporangium melleum</name>
    <dbReference type="NCBI Taxonomy" id="321316"/>
    <lineage>
        <taxon>Bacteria</taxon>
        <taxon>Bacillati</taxon>
        <taxon>Actinomycetota</taxon>
        <taxon>Actinomycetes</taxon>
        <taxon>Streptosporangiales</taxon>
        <taxon>Streptosporangiaceae</taxon>
        <taxon>Sphaerisporangium</taxon>
    </lineage>
</organism>
<comment type="similarity">
    <text evidence="1">Belongs to the DprA/Smf family.</text>
</comment>
<dbReference type="PANTHER" id="PTHR43022">
    <property type="entry name" value="PROTEIN SMF"/>
    <property type="match status" value="1"/>
</dbReference>